<feature type="chain" id="PRO_5045969296" description="Outer membrane protein beta-barrel domain-containing protein" evidence="1">
    <location>
        <begin position="20"/>
        <end position="187"/>
    </location>
</feature>
<dbReference type="RefSeq" id="WP_380747506.1">
    <property type="nucleotide sequence ID" value="NZ_JBHULT010000005.1"/>
</dbReference>
<proteinExistence type="predicted"/>
<accession>A0ABW5IUH6</accession>
<keyword evidence="3" id="KW-1185">Reference proteome</keyword>
<comment type="caution">
    <text evidence="2">The sequence shown here is derived from an EMBL/GenBank/DDBJ whole genome shotgun (WGS) entry which is preliminary data.</text>
</comment>
<evidence type="ECO:0000256" key="1">
    <source>
        <dbReference type="SAM" id="SignalP"/>
    </source>
</evidence>
<feature type="signal peptide" evidence="1">
    <location>
        <begin position="1"/>
        <end position="19"/>
    </location>
</feature>
<evidence type="ECO:0000313" key="3">
    <source>
        <dbReference type="Proteomes" id="UP001597468"/>
    </source>
</evidence>
<dbReference type="SUPFAM" id="SSF103515">
    <property type="entry name" value="Autotransporter"/>
    <property type="match status" value="1"/>
</dbReference>
<keyword evidence="1" id="KW-0732">Signal</keyword>
<dbReference type="Proteomes" id="UP001597468">
    <property type="component" value="Unassembled WGS sequence"/>
</dbReference>
<gene>
    <name evidence="2" type="ORF">ACFSTG_00810</name>
</gene>
<protein>
    <recommendedName>
        <fullName evidence="4">Outer membrane protein beta-barrel domain-containing protein</fullName>
    </recommendedName>
</protein>
<name>A0ABW5IUH6_9FLAO</name>
<dbReference type="EMBL" id="JBHULT010000005">
    <property type="protein sequence ID" value="MFD2516424.1"/>
    <property type="molecule type" value="Genomic_DNA"/>
</dbReference>
<evidence type="ECO:0008006" key="4">
    <source>
        <dbReference type="Google" id="ProtNLM"/>
    </source>
</evidence>
<dbReference type="InterPro" id="IPR036709">
    <property type="entry name" value="Autotransporte_beta_dom_sf"/>
</dbReference>
<evidence type="ECO:0000313" key="2">
    <source>
        <dbReference type="EMBL" id="MFD2516424.1"/>
    </source>
</evidence>
<sequence>MKNTLLILLAIFGLTRVQAQFISEEAIDVSIGYGLSVPYEEVGFYGSGFYAQGEYVLGINEWVDLRPYAGYIGTKMNENFGGSIKPEDKATVNAFLFGGKARFTLPVPWIAPYLELGIGGSFGSFETVTDNMKFEESGAFLHIPFSIGLALGRSHNVSIELTWYFHTSPEQYAGVAAIGIAFPVGYY</sequence>
<organism evidence="2 3">
    <name type="scientific">Salinimicrobium flavum</name>
    <dbReference type="NCBI Taxonomy" id="1737065"/>
    <lineage>
        <taxon>Bacteria</taxon>
        <taxon>Pseudomonadati</taxon>
        <taxon>Bacteroidota</taxon>
        <taxon>Flavobacteriia</taxon>
        <taxon>Flavobacteriales</taxon>
        <taxon>Flavobacteriaceae</taxon>
        <taxon>Salinimicrobium</taxon>
    </lineage>
</organism>
<reference evidence="3" key="1">
    <citation type="journal article" date="2019" name="Int. J. Syst. Evol. Microbiol.">
        <title>The Global Catalogue of Microorganisms (GCM) 10K type strain sequencing project: providing services to taxonomists for standard genome sequencing and annotation.</title>
        <authorList>
            <consortium name="The Broad Institute Genomics Platform"/>
            <consortium name="The Broad Institute Genome Sequencing Center for Infectious Disease"/>
            <person name="Wu L."/>
            <person name="Ma J."/>
        </authorList>
    </citation>
    <scope>NUCLEOTIDE SEQUENCE [LARGE SCALE GENOMIC DNA]</scope>
    <source>
        <strain evidence="3">KCTC 42585</strain>
    </source>
</reference>